<dbReference type="InterPro" id="IPR025457">
    <property type="entry name" value="DUF4277"/>
</dbReference>
<keyword evidence="2" id="KW-1133">Transmembrane helix</keyword>
<evidence type="ECO:0000313" key="5">
    <source>
        <dbReference type="EMBL" id="MFC7060053.1"/>
    </source>
</evidence>
<keyword evidence="2" id="KW-0812">Transmembrane</keyword>
<reference evidence="5 6" key="1">
    <citation type="journal article" date="2019" name="Int. J. Syst. Evol. Microbiol.">
        <title>The Global Catalogue of Microorganisms (GCM) 10K type strain sequencing project: providing services to taxonomists for standard genome sequencing and annotation.</title>
        <authorList>
            <consortium name="The Broad Institute Genomics Platform"/>
            <consortium name="The Broad Institute Genome Sequencing Center for Infectious Disease"/>
            <person name="Wu L."/>
            <person name="Ma J."/>
        </authorList>
    </citation>
    <scope>NUCLEOTIDE SEQUENCE [LARGE SCALE GENOMIC DNA]</scope>
    <source>
        <strain evidence="5 6">JCM 30072</strain>
    </source>
</reference>
<dbReference type="PANTHER" id="PTHR34614">
    <property type="match status" value="1"/>
</dbReference>
<dbReference type="EMBL" id="JBHSZI010000005">
    <property type="protein sequence ID" value="MFC7060053.1"/>
    <property type="molecule type" value="Genomic_DNA"/>
</dbReference>
<feature type="region of interest" description="Disordered" evidence="1">
    <location>
        <begin position="18"/>
        <end position="40"/>
    </location>
</feature>
<dbReference type="InterPro" id="IPR047654">
    <property type="entry name" value="IS1634_transpos"/>
</dbReference>
<dbReference type="Pfam" id="PF01609">
    <property type="entry name" value="DDE_Tnp_1"/>
    <property type="match status" value="1"/>
</dbReference>
<dbReference type="Proteomes" id="UP001596445">
    <property type="component" value="Unassembled WGS sequence"/>
</dbReference>
<feature type="compositionally biased region" description="Polar residues" evidence="1">
    <location>
        <begin position="27"/>
        <end position="40"/>
    </location>
</feature>
<evidence type="ECO:0000313" key="6">
    <source>
        <dbReference type="Proteomes" id="UP001596445"/>
    </source>
</evidence>
<evidence type="ECO:0000259" key="3">
    <source>
        <dbReference type="Pfam" id="PF01609"/>
    </source>
</evidence>
<dbReference type="RefSeq" id="WP_382187432.1">
    <property type="nucleotide sequence ID" value="NZ_JBHSZI010000005.1"/>
</dbReference>
<protein>
    <submittedName>
        <fullName evidence="5">IS1634 family transposase</fullName>
    </submittedName>
</protein>
<keyword evidence="6" id="KW-1185">Reference proteome</keyword>
<feature type="transmembrane region" description="Helical" evidence="2">
    <location>
        <begin position="531"/>
        <end position="546"/>
    </location>
</feature>
<dbReference type="Pfam" id="PF14104">
    <property type="entry name" value="DUF4277"/>
    <property type="match status" value="1"/>
</dbReference>
<feature type="domain" description="DUF4277" evidence="4">
    <location>
        <begin position="116"/>
        <end position="181"/>
    </location>
</feature>
<dbReference type="AlphaFoldDB" id="A0ABD5W9Y9"/>
<name>A0ABD5W9Y9_9EURY</name>
<evidence type="ECO:0000259" key="4">
    <source>
        <dbReference type="Pfam" id="PF14104"/>
    </source>
</evidence>
<evidence type="ECO:0000256" key="1">
    <source>
        <dbReference type="SAM" id="MobiDB-lite"/>
    </source>
</evidence>
<accession>A0ABD5W9Y9</accession>
<proteinExistence type="predicted"/>
<dbReference type="PANTHER" id="PTHR34614:SF2">
    <property type="entry name" value="TRANSPOSASE IS4-LIKE DOMAIN-CONTAINING PROTEIN"/>
    <property type="match status" value="1"/>
</dbReference>
<feature type="domain" description="Transposase IS4-like" evidence="3">
    <location>
        <begin position="197"/>
        <end position="541"/>
    </location>
</feature>
<sequence length="622" mass="70037">MEPDPSDLSRKELEQRIAELKPKRSHFNTSVTKPSPNKTQQAHLLPDLSQLSQQSAVNQASWKLSTISLSGTNSSLLSHPSTPGNLLRNSIHRYDTEWLSALFRGTSCSKCSTEYYGERVMALIMNVLTEGEPLYRLPEFFEATDTENLFHDGIEPDNLNDDALGRGLDQLAETGLRTVLGTVMWEAASRETHSPRVVHSDTTTVSVQGDYETDDESDQALNITYGHSKDNRGDLKQYTVGLGVDQHGVPVVGDILDGNASDKTWNVDVIENLSRWVNTDELAAYVGDCKVVSKETFEAADEFDIELISRLARTYNLTNDMIETALDEDNWTDLGAFSEDDDAATYQTQSFPGTLYEQDVQCVVVRSSSLKEQAENRIEQDLESTEEDLSDAVDQLADRSFACEEDAVEAAAEWLADHDEDCFEIETDVVETEEKKSRDSPGRPPKDWDPYKTVYKVAVTVQRDEQVIKTRKEHKSCFVLVTTLTDTEEWTGEEILELYKDQQTVERRFPVLKDPKRVGPVFLNRPDRVEALGYVLILALLIYSLIEQRARRALATAEEPMKLAGGPKTRRPTGRRVLERFENMVVIVDDDGQRIIPANVDVPERVLELLDLSVEVYGVEDE</sequence>
<gene>
    <name evidence="5" type="ORF">ACFQQG_19885</name>
</gene>
<evidence type="ECO:0000256" key="2">
    <source>
        <dbReference type="SAM" id="Phobius"/>
    </source>
</evidence>
<comment type="caution">
    <text evidence="5">The sequence shown here is derived from an EMBL/GenBank/DDBJ whole genome shotgun (WGS) entry which is preliminary data.</text>
</comment>
<organism evidence="5 6">
    <name type="scientific">Halovenus salina</name>
    <dbReference type="NCBI Taxonomy" id="1510225"/>
    <lineage>
        <taxon>Archaea</taxon>
        <taxon>Methanobacteriati</taxon>
        <taxon>Methanobacteriota</taxon>
        <taxon>Stenosarchaea group</taxon>
        <taxon>Halobacteria</taxon>
        <taxon>Halobacteriales</taxon>
        <taxon>Haloarculaceae</taxon>
        <taxon>Halovenus</taxon>
    </lineage>
</organism>
<dbReference type="NCBIfam" id="NF033559">
    <property type="entry name" value="transpos_IS1634"/>
    <property type="match status" value="1"/>
</dbReference>
<keyword evidence="2" id="KW-0472">Membrane</keyword>
<dbReference type="InterPro" id="IPR002559">
    <property type="entry name" value="Transposase_11"/>
</dbReference>